<dbReference type="EMBL" id="JALJOS010000009">
    <property type="protein sequence ID" value="KAK9834749.1"/>
    <property type="molecule type" value="Genomic_DNA"/>
</dbReference>
<accession>A0AAW1RLT4</accession>
<gene>
    <name evidence="1" type="ORF">WJX74_009205</name>
</gene>
<dbReference type="Proteomes" id="UP001438707">
    <property type="component" value="Unassembled WGS sequence"/>
</dbReference>
<sequence>MVRAGMRDLIVLIWAAFAPIRPLDKQVGHQRSRTDVQAATSAHDEDFGALTKVSLLRVPRRSDKQGIGDQDAFR</sequence>
<evidence type="ECO:0000313" key="2">
    <source>
        <dbReference type="Proteomes" id="UP001438707"/>
    </source>
</evidence>
<name>A0AAW1RLT4_9CHLO</name>
<dbReference type="AlphaFoldDB" id="A0AAW1RLT4"/>
<keyword evidence="2" id="KW-1185">Reference proteome</keyword>
<evidence type="ECO:0000313" key="1">
    <source>
        <dbReference type="EMBL" id="KAK9834749.1"/>
    </source>
</evidence>
<comment type="caution">
    <text evidence="1">The sequence shown here is derived from an EMBL/GenBank/DDBJ whole genome shotgun (WGS) entry which is preliminary data.</text>
</comment>
<protein>
    <recommendedName>
        <fullName evidence="3">Secreted protein</fullName>
    </recommendedName>
</protein>
<reference evidence="1 2" key="1">
    <citation type="journal article" date="2024" name="Nat. Commun.">
        <title>Phylogenomics reveals the evolutionary origins of lichenization in chlorophyte algae.</title>
        <authorList>
            <person name="Puginier C."/>
            <person name="Libourel C."/>
            <person name="Otte J."/>
            <person name="Skaloud P."/>
            <person name="Haon M."/>
            <person name="Grisel S."/>
            <person name="Petersen M."/>
            <person name="Berrin J.G."/>
            <person name="Delaux P.M."/>
            <person name="Dal Grande F."/>
            <person name="Keller J."/>
        </authorList>
    </citation>
    <scope>NUCLEOTIDE SEQUENCE [LARGE SCALE GENOMIC DNA]</scope>
    <source>
        <strain evidence="1 2">SAG 2145</strain>
    </source>
</reference>
<proteinExistence type="predicted"/>
<evidence type="ECO:0008006" key="3">
    <source>
        <dbReference type="Google" id="ProtNLM"/>
    </source>
</evidence>
<organism evidence="1 2">
    <name type="scientific">Apatococcus lobatus</name>
    <dbReference type="NCBI Taxonomy" id="904363"/>
    <lineage>
        <taxon>Eukaryota</taxon>
        <taxon>Viridiplantae</taxon>
        <taxon>Chlorophyta</taxon>
        <taxon>core chlorophytes</taxon>
        <taxon>Trebouxiophyceae</taxon>
        <taxon>Chlorellales</taxon>
        <taxon>Chlorellaceae</taxon>
        <taxon>Apatococcus</taxon>
    </lineage>
</organism>